<dbReference type="EMBL" id="QXDC01000006">
    <property type="protein sequence ID" value="RIA35406.1"/>
    <property type="molecule type" value="Genomic_DNA"/>
</dbReference>
<reference evidence="12 13" key="1">
    <citation type="submission" date="2018-08" db="EMBL/GenBank/DDBJ databases">
        <title>Genomic Encyclopedia of Type Strains, Phase IV (KMG-IV): sequencing the most valuable type-strain genomes for metagenomic binning, comparative biology and taxonomic classification.</title>
        <authorList>
            <person name="Goeker M."/>
        </authorList>
    </citation>
    <scope>NUCLEOTIDE SEQUENCE [LARGE SCALE GENOMIC DNA]</scope>
    <source>
        <strain evidence="12 13">DSM 25527</strain>
    </source>
</reference>
<evidence type="ECO:0000256" key="6">
    <source>
        <dbReference type="ARBA" id="ARBA00022692"/>
    </source>
</evidence>
<keyword evidence="5" id="KW-0997">Cell inner membrane</keyword>
<dbReference type="InterPro" id="IPR037682">
    <property type="entry name" value="TonB_C"/>
</dbReference>
<evidence type="ECO:0000259" key="11">
    <source>
        <dbReference type="PROSITE" id="PS52015"/>
    </source>
</evidence>
<proteinExistence type="inferred from homology"/>
<dbReference type="Pfam" id="PF03544">
    <property type="entry name" value="TonB_C"/>
    <property type="match status" value="1"/>
</dbReference>
<keyword evidence="13" id="KW-1185">Reference proteome</keyword>
<evidence type="ECO:0000313" key="12">
    <source>
        <dbReference type="EMBL" id="RIA35406.1"/>
    </source>
</evidence>
<dbReference type="Proteomes" id="UP000266568">
    <property type="component" value="Unassembled WGS sequence"/>
</dbReference>
<name>A0A397ND87_9SPHN</name>
<keyword evidence="7" id="KW-0653">Protein transport</keyword>
<evidence type="ECO:0000256" key="10">
    <source>
        <dbReference type="SAM" id="Phobius"/>
    </source>
</evidence>
<dbReference type="PROSITE" id="PS52015">
    <property type="entry name" value="TONB_CTD"/>
    <property type="match status" value="1"/>
</dbReference>
<dbReference type="PANTHER" id="PTHR33446">
    <property type="entry name" value="PROTEIN TONB-RELATED"/>
    <property type="match status" value="1"/>
</dbReference>
<evidence type="ECO:0000256" key="8">
    <source>
        <dbReference type="ARBA" id="ARBA00022989"/>
    </source>
</evidence>
<evidence type="ECO:0000256" key="3">
    <source>
        <dbReference type="ARBA" id="ARBA00022448"/>
    </source>
</evidence>
<keyword evidence="6 10" id="KW-0812">Transmembrane</keyword>
<evidence type="ECO:0000313" key="13">
    <source>
        <dbReference type="Proteomes" id="UP000266568"/>
    </source>
</evidence>
<gene>
    <name evidence="12" type="ORF">DFR49_4183</name>
</gene>
<keyword evidence="9 10" id="KW-0472">Membrane</keyword>
<dbReference type="AlphaFoldDB" id="A0A397ND87"/>
<evidence type="ECO:0000256" key="7">
    <source>
        <dbReference type="ARBA" id="ARBA00022927"/>
    </source>
</evidence>
<dbReference type="PANTHER" id="PTHR33446:SF11">
    <property type="entry name" value="TONB3"/>
    <property type="match status" value="1"/>
</dbReference>
<evidence type="ECO:0000256" key="4">
    <source>
        <dbReference type="ARBA" id="ARBA00022475"/>
    </source>
</evidence>
<keyword evidence="4" id="KW-1003">Cell membrane</keyword>
<keyword evidence="3" id="KW-0813">Transport</keyword>
<organism evidence="12 13">
    <name type="scientific">Hephaestia caeni</name>
    <dbReference type="NCBI Taxonomy" id="645617"/>
    <lineage>
        <taxon>Bacteria</taxon>
        <taxon>Pseudomonadati</taxon>
        <taxon>Pseudomonadota</taxon>
        <taxon>Alphaproteobacteria</taxon>
        <taxon>Sphingomonadales</taxon>
        <taxon>Sphingomonadaceae</taxon>
        <taxon>Hephaestia</taxon>
    </lineage>
</organism>
<dbReference type="InterPro" id="IPR051045">
    <property type="entry name" value="TonB-dependent_transducer"/>
</dbReference>
<comment type="caution">
    <text evidence="12">The sequence shown here is derived from an EMBL/GenBank/DDBJ whole genome shotgun (WGS) entry which is preliminary data.</text>
</comment>
<protein>
    <submittedName>
        <fullName evidence="12">Protein TonB</fullName>
    </submittedName>
</protein>
<evidence type="ECO:0000256" key="1">
    <source>
        <dbReference type="ARBA" id="ARBA00004383"/>
    </source>
</evidence>
<comment type="subcellular location">
    <subcellularLocation>
        <location evidence="1">Cell inner membrane</location>
        <topology evidence="1">Single-pass membrane protein</topology>
        <orientation evidence="1">Periplasmic side</orientation>
    </subcellularLocation>
</comment>
<dbReference type="GO" id="GO:0015031">
    <property type="term" value="P:protein transport"/>
    <property type="evidence" value="ECO:0007669"/>
    <property type="project" value="UniProtKB-KW"/>
</dbReference>
<keyword evidence="8 10" id="KW-1133">Transmembrane helix</keyword>
<dbReference type="InterPro" id="IPR006260">
    <property type="entry name" value="TonB/TolA_C"/>
</dbReference>
<evidence type="ECO:0000256" key="2">
    <source>
        <dbReference type="ARBA" id="ARBA00006555"/>
    </source>
</evidence>
<feature type="transmembrane region" description="Helical" evidence="10">
    <location>
        <begin position="20"/>
        <end position="41"/>
    </location>
</feature>
<sequence>MRVSSTNGAGYAGAARGSRLAGAGGALAATGLLFAALWIGLAVREHVASDSALRVFDVLLPAVPPPEPMHRSARPSGDAAPAHRTARPVAIEAPPAIVRVAHVPVIAAPIVAAGADRAAGAADTGAGTGAGGLGRGLGAGGHGAGTGGGAVVRARHVSGTIANTDYPKQARKAGHGGTVVVTLAIDADGSVSGCTVARSSGVAVLDQTTCRLARARFRYTPARDAAGRAVADLAGWQQTWWFAAR</sequence>
<accession>A0A397ND87</accession>
<comment type="similarity">
    <text evidence="2">Belongs to the TonB family.</text>
</comment>
<dbReference type="NCBIfam" id="TIGR01352">
    <property type="entry name" value="tonB_Cterm"/>
    <property type="match status" value="1"/>
</dbReference>
<dbReference type="GO" id="GO:0031992">
    <property type="term" value="F:energy transducer activity"/>
    <property type="evidence" value="ECO:0007669"/>
    <property type="project" value="TreeGrafter"/>
</dbReference>
<feature type="domain" description="TonB C-terminal" evidence="11">
    <location>
        <begin position="151"/>
        <end position="245"/>
    </location>
</feature>
<dbReference type="GO" id="GO:0098797">
    <property type="term" value="C:plasma membrane protein complex"/>
    <property type="evidence" value="ECO:0007669"/>
    <property type="project" value="TreeGrafter"/>
</dbReference>
<evidence type="ECO:0000256" key="9">
    <source>
        <dbReference type="ARBA" id="ARBA00023136"/>
    </source>
</evidence>
<dbReference type="Gene3D" id="3.30.1150.10">
    <property type="match status" value="1"/>
</dbReference>
<evidence type="ECO:0000256" key="5">
    <source>
        <dbReference type="ARBA" id="ARBA00022519"/>
    </source>
</evidence>
<dbReference type="SUPFAM" id="SSF74653">
    <property type="entry name" value="TolA/TonB C-terminal domain"/>
    <property type="match status" value="1"/>
</dbReference>
<dbReference type="GO" id="GO:0055085">
    <property type="term" value="P:transmembrane transport"/>
    <property type="evidence" value="ECO:0007669"/>
    <property type="project" value="InterPro"/>
</dbReference>